<evidence type="ECO:0000313" key="2">
    <source>
        <dbReference type="Proteomes" id="UP000634134"/>
    </source>
</evidence>
<dbReference type="Proteomes" id="UP000634134">
    <property type="component" value="Unassembled WGS sequence"/>
</dbReference>
<organism evidence="1 2">
    <name type="scientific">Dyadobacter subterraneus</name>
    <dbReference type="NCBI Taxonomy" id="2773304"/>
    <lineage>
        <taxon>Bacteria</taxon>
        <taxon>Pseudomonadati</taxon>
        <taxon>Bacteroidota</taxon>
        <taxon>Cytophagia</taxon>
        <taxon>Cytophagales</taxon>
        <taxon>Spirosomataceae</taxon>
        <taxon>Dyadobacter</taxon>
    </lineage>
</organism>
<dbReference type="RefSeq" id="WP_194124117.1">
    <property type="nucleotide sequence ID" value="NZ_JACYGY010000002.1"/>
</dbReference>
<accession>A0ABR9WJZ4</accession>
<keyword evidence="2" id="KW-1185">Reference proteome</keyword>
<proteinExistence type="predicted"/>
<comment type="caution">
    <text evidence="1">The sequence shown here is derived from an EMBL/GenBank/DDBJ whole genome shotgun (WGS) entry which is preliminary data.</text>
</comment>
<gene>
    <name evidence="1" type="ORF">IEE83_28485</name>
</gene>
<sequence length="66" mass="7832">MKQEPIVPELLQEAFNRFSKLETEEEKALFWKELAKNSREISPEILNQLLQNGVFNLKGLKLYIKR</sequence>
<protein>
    <submittedName>
        <fullName evidence="1">Uncharacterized protein</fullName>
    </submittedName>
</protein>
<dbReference type="EMBL" id="JACYGY010000002">
    <property type="protein sequence ID" value="MBE9465833.1"/>
    <property type="molecule type" value="Genomic_DNA"/>
</dbReference>
<evidence type="ECO:0000313" key="1">
    <source>
        <dbReference type="EMBL" id="MBE9465833.1"/>
    </source>
</evidence>
<name>A0ABR9WJZ4_9BACT</name>
<reference evidence="2" key="1">
    <citation type="submission" date="2023-07" db="EMBL/GenBank/DDBJ databases">
        <title>Dyadobacter sp. nov 'subterranea' isolated from contaminted grondwater.</title>
        <authorList>
            <person name="Szabo I."/>
            <person name="Al-Omari J."/>
            <person name="Szerdahelyi S.G."/>
            <person name="Rado J."/>
        </authorList>
    </citation>
    <scope>NUCLEOTIDE SEQUENCE [LARGE SCALE GENOMIC DNA]</scope>
    <source>
        <strain evidence="2">UP-52</strain>
    </source>
</reference>